<feature type="transmembrane region" description="Helical" evidence="7">
    <location>
        <begin position="104"/>
        <end position="125"/>
    </location>
</feature>
<dbReference type="Gene3D" id="1.10.3720.10">
    <property type="entry name" value="MetI-like"/>
    <property type="match status" value="1"/>
</dbReference>
<feature type="transmembrane region" description="Helical" evidence="7">
    <location>
        <begin position="178"/>
        <end position="197"/>
    </location>
</feature>
<evidence type="ECO:0000256" key="5">
    <source>
        <dbReference type="ARBA" id="ARBA00022989"/>
    </source>
</evidence>
<feature type="transmembrane region" description="Helical" evidence="7">
    <location>
        <begin position="137"/>
        <end position="158"/>
    </location>
</feature>
<keyword evidence="10" id="KW-1185">Reference proteome</keyword>
<gene>
    <name evidence="9" type="ORF">ABID29_000760</name>
</gene>
<sequence>MHKFILKKVLQMIPMLLIISFLIFFSLELTPMDPIKYLVSPDLAANNADNIEALRESLGLNDPFLVRYFRWLGDLLRGELGYSLVNGGDLKTIIAASLPSTFELALVSMLISTVLGIGLGIITAVKQNGFIDNATRFFAVLGTSLPTFFFGIILIYVFAIELKWFPIGGRISNNYSHLMHLFLPALTMSIGLTPAVMRYTRNSMLDVFNSDYVKTARAKGIPEWKVYTKHILRNSLLPVLILLIFRLPSLISGAVTLEAVFSWPGIGRVIVNGVNSGDYPVIMVTTLMVSVAILLSSLLVDVVSAYLDPRIRLDD</sequence>
<evidence type="ECO:0000313" key="10">
    <source>
        <dbReference type="Proteomes" id="UP001549122"/>
    </source>
</evidence>
<dbReference type="PANTHER" id="PTHR43163:SF6">
    <property type="entry name" value="DIPEPTIDE TRANSPORT SYSTEM PERMEASE PROTEIN DPPB-RELATED"/>
    <property type="match status" value="1"/>
</dbReference>
<feature type="domain" description="ABC transmembrane type-1" evidence="8">
    <location>
        <begin position="98"/>
        <end position="300"/>
    </location>
</feature>
<dbReference type="InterPro" id="IPR045621">
    <property type="entry name" value="BPD_transp_1_N"/>
</dbReference>
<evidence type="ECO:0000256" key="2">
    <source>
        <dbReference type="ARBA" id="ARBA00022448"/>
    </source>
</evidence>
<evidence type="ECO:0000313" key="9">
    <source>
        <dbReference type="EMBL" id="MET3557650.1"/>
    </source>
</evidence>
<comment type="caution">
    <text evidence="9">The sequence shown here is derived from an EMBL/GenBank/DDBJ whole genome shotgun (WGS) entry which is preliminary data.</text>
</comment>
<evidence type="ECO:0000256" key="1">
    <source>
        <dbReference type="ARBA" id="ARBA00004651"/>
    </source>
</evidence>
<organism evidence="9 10">
    <name type="scientific">Streptococcus rupicaprae</name>
    <dbReference type="NCBI Taxonomy" id="759619"/>
    <lineage>
        <taxon>Bacteria</taxon>
        <taxon>Bacillati</taxon>
        <taxon>Bacillota</taxon>
        <taxon>Bacilli</taxon>
        <taxon>Lactobacillales</taxon>
        <taxon>Streptococcaceae</taxon>
        <taxon>Streptococcus</taxon>
    </lineage>
</organism>
<dbReference type="Pfam" id="PF19300">
    <property type="entry name" value="BPD_transp_1_N"/>
    <property type="match status" value="1"/>
</dbReference>
<reference evidence="9 10" key="1">
    <citation type="submission" date="2024-06" db="EMBL/GenBank/DDBJ databases">
        <title>Genomic Encyclopedia of Type Strains, Phase IV (KMG-IV): sequencing the most valuable type-strain genomes for metagenomic binning, comparative biology and taxonomic classification.</title>
        <authorList>
            <person name="Goeker M."/>
        </authorList>
    </citation>
    <scope>NUCLEOTIDE SEQUENCE [LARGE SCALE GENOMIC DNA]</scope>
    <source>
        <strain evidence="9 10">DSM 28303</strain>
    </source>
</reference>
<evidence type="ECO:0000259" key="8">
    <source>
        <dbReference type="PROSITE" id="PS50928"/>
    </source>
</evidence>
<keyword evidence="3" id="KW-1003">Cell membrane</keyword>
<dbReference type="SUPFAM" id="SSF161098">
    <property type="entry name" value="MetI-like"/>
    <property type="match status" value="1"/>
</dbReference>
<dbReference type="Proteomes" id="UP001549122">
    <property type="component" value="Unassembled WGS sequence"/>
</dbReference>
<keyword evidence="2 7" id="KW-0813">Transport</keyword>
<evidence type="ECO:0000256" key="7">
    <source>
        <dbReference type="RuleBase" id="RU363032"/>
    </source>
</evidence>
<dbReference type="RefSeq" id="WP_354364509.1">
    <property type="nucleotide sequence ID" value="NZ_JBEPLO010000006.1"/>
</dbReference>
<name>A0ABV2FGG1_9STRE</name>
<comment type="similarity">
    <text evidence="7">Belongs to the binding-protein-dependent transport system permease family.</text>
</comment>
<dbReference type="Pfam" id="PF00528">
    <property type="entry name" value="BPD_transp_1"/>
    <property type="match status" value="1"/>
</dbReference>
<dbReference type="PROSITE" id="PS50928">
    <property type="entry name" value="ABC_TM1"/>
    <property type="match status" value="1"/>
</dbReference>
<evidence type="ECO:0000256" key="4">
    <source>
        <dbReference type="ARBA" id="ARBA00022692"/>
    </source>
</evidence>
<comment type="subcellular location">
    <subcellularLocation>
        <location evidence="1 7">Cell membrane</location>
        <topology evidence="1 7">Multi-pass membrane protein</topology>
    </subcellularLocation>
</comment>
<keyword evidence="4 7" id="KW-0812">Transmembrane</keyword>
<dbReference type="InterPro" id="IPR035906">
    <property type="entry name" value="MetI-like_sf"/>
</dbReference>
<feature type="transmembrane region" description="Helical" evidence="7">
    <location>
        <begin position="281"/>
        <end position="307"/>
    </location>
</feature>
<feature type="transmembrane region" description="Helical" evidence="7">
    <location>
        <begin position="9"/>
        <end position="27"/>
    </location>
</feature>
<feature type="transmembrane region" description="Helical" evidence="7">
    <location>
        <begin position="239"/>
        <end position="261"/>
    </location>
</feature>
<proteinExistence type="inferred from homology"/>
<keyword evidence="5 7" id="KW-1133">Transmembrane helix</keyword>
<dbReference type="EMBL" id="JBEPLO010000006">
    <property type="protein sequence ID" value="MET3557650.1"/>
    <property type="molecule type" value="Genomic_DNA"/>
</dbReference>
<evidence type="ECO:0000256" key="3">
    <source>
        <dbReference type="ARBA" id="ARBA00022475"/>
    </source>
</evidence>
<dbReference type="PANTHER" id="PTHR43163">
    <property type="entry name" value="DIPEPTIDE TRANSPORT SYSTEM PERMEASE PROTEIN DPPB-RELATED"/>
    <property type="match status" value="1"/>
</dbReference>
<dbReference type="CDD" id="cd06261">
    <property type="entry name" value="TM_PBP2"/>
    <property type="match status" value="1"/>
</dbReference>
<keyword evidence="6 7" id="KW-0472">Membrane</keyword>
<accession>A0ABV2FGG1</accession>
<protein>
    <submittedName>
        <fullName evidence="9">Peptide/nickel transport system permease protein</fullName>
    </submittedName>
</protein>
<dbReference type="InterPro" id="IPR000515">
    <property type="entry name" value="MetI-like"/>
</dbReference>
<evidence type="ECO:0000256" key="6">
    <source>
        <dbReference type="ARBA" id="ARBA00023136"/>
    </source>
</evidence>